<gene>
    <name evidence="4" type="ORF">NX782_18075</name>
</gene>
<dbReference type="PANTHER" id="PTHR43877:SF1">
    <property type="entry name" value="ACETYLTRANSFERASE"/>
    <property type="match status" value="1"/>
</dbReference>
<accession>A0ABT2AA64</accession>
<evidence type="ECO:0000256" key="2">
    <source>
        <dbReference type="ARBA" id="ARBA00023315"/>
    </source>
</evidence>
<name>A0ABT2AA64_9BURK</name>
<dbReference type="PROSITE" id="PS51186">
    <property type="entry name" value="GNAT"/>
    <property type="match status" value="1"/>
</dbReference>
<keyword evidence="5" id="KW-1185">Reference proteome</keyword>
<proteinExistence type="predicted"/>
<organism evidence="4 5">
    <name type="scientific">Massilia norwichensis</name>
    <dbReference type="NCBI Taxonomy" id="1442366"/>
    <lineage>
        <taxon>Bacteria</taxon>
        <taxon>Pseudomonadati</taxon>
        <taxon>Pseudomonadota</taxon>
        <taxon>Betaproteobacteria</taxon>
        <taxon>Burkholderiales</taxon>
        <taxon>Oxalobacteraceae</taxon>
        <taxon>Telluria group</taxon>
        <taxon>Massilia</taxon>
    </lineage>
</organism>
<reference evidence="4 5" key="1">
    <citation type="submission" date="2022-08" db="EMBL/GenBank/DDBJ databases">
        <title>Reclassification of Massilia species as members of the genera Telluria, Duganella, Pseudoduganella, Mokoshia gen. nov. and Zemynaea gen. nov. using orthogonal and non-orthogonal genome-based approaches.</title>
        <authorList>
            <person name="Bowman J.P."/>
        </authorList>
    </citation>
    <scope>NUCLEOTIDE SEQUENCE [LARGE SCALE GENOMIC DNA]</scope>
    <source>
        <strain evidence="4 5">LMG 28164</strain>
    </source>
</reference>
<dbReference type="Proteomes" id="UP001205560">
    <property type="component" value="Unassembled WGS sequence"/>
</dbReference>
<evidence type="ECO:0000313" key="4">
    <source>
        <dbReference type="EMBL" id="MCS0591098.1"/>
    </source>
</evidence>
<protein>
    <submittedName>
        <fullName evidence="4">GNAT family N-acetyltransferase</fullName>
    </submittedName>
</protein>
<dbReference type="InterPro" id="IPR050832">
    <property type="entry name" value="Bact_Acetyltransf"/>
</dbReference>
<feature type="domain" description="N-acetyltransferase" evidence="3">
    <location>
        <begin position="6"/>
        <end position="174"/>
    </location>
</feature>
<dbReference type="CDD" id="cd04301">
    <property type="entry name" value="NAT_SF"/>
    <property type="match status" value="1"/>
</dbReference>
<evidence type="ECO:0000259" key="3">
    <source>
        <dbReference type="PROSITE" id="PS51186"/>
    </source>
</evidence>
<keyword evidence="1" id="KW-0808">Transferase</keyword>
<evidence type="ECO:0000313" key="5">
    <source>
        <dbReference type="Proteomes" id="UP001205560"/>
    </source>
</evidence>
<dbReference type="EMBL" id="JANUGX010000023">
    <property type="protein sequence ID" value="MCS0591098.1"/>
    <property type="molecule type" value="Genomic_DNA"/>
</dbReference>
<comment type="caution">
    <text evidence="4">The sequence shown here is derived from an EMBL/GenBank/DDBJ whole genome shotgun (WGS) entry which is preliminary data.</text>
</comment>
<dbReference type="RefSeq" id="WP_258846872.1">
    <property type="nucleotide sequence ID" value="NZ_JANUGX010000023.1"/>
</dbReference>
<dbReference type="SUPFAM" id="SSF55729">
    <property type="entry name" value="Acyl-CoA N-acyltransferases (Nat)"/>
    <property type="match status" value="1"/>
</dbReference>
<dbReference type="Pfam" id="PF13508">
    <property type="entry name" value="Acetyltransf_7"/>
    <property type="match status" value="1"/>
</dbReference>
<dbReference type="InterPro" id="IPR016181">
    <property type="entry name" value="Acyl_CoA_acyltransferase"/>
</dbReference>
<dbReference type="Gene3D" id="3.40.630.30">
    <property type="match status" value="1"/>
</dbReference>
<dbReference type="PANTHER" id="PTHR43877">
    <property type="entry name" value="AMINOALKYLPHOSPHONATE N-ACETYLTRANSFERASE-RELATED-RELATED"/>
    <property type="match status" value="1"/>
</dbReference>
<dbReference type="InterPro" id="IPR000182">
    <property type="entry name" value="GNAT_dom"/>
</dbReference>
<keyword evidence="2" id="KW-0012">Acyltransferase</keyword>
<evidence type="ECO:0000256" key="1">
    <source>
        <dbReference type="ARBA" id="ARBA00022679"/>
    </source>
</evidence>
<sequence>MTTDTMTVRSLDAAETRERIAELAEVLRDCVEGGASVSFMLPMARATALAFWEKVLEAVARGERTLLVAEDDRGIVGTVQLITDMPENQPHRADVAKLLVHRRARGAGIGRRLMEAVEDAARAQGRRVLVLDTASSTAERLYERLGWQRVGVVPDYAYLPDGALCATAFYYKHV</sequence>